<proteinExistence type="predicted"/>
<dbReference type="AlphaFoldDB" id="A0A4R1KST5"/>
<protein>
    <submittedName>
        <fullName evidence="1">Uncharacterized protein</fullName>
    </submittedName>
</protein>
<comment type="caution">
    <text evidence="1">The sequence shown here is derived from an EMBL/GenBank/DDBJ whole genome shotgun (WGS) entry which is preliminary data.</text>
</comment>
<dbReference type="Proteomes" id="UP000295496">
    <property type="component" value="Unassembled WGS sequence"/>
</dbReference>
<sequence length="74" mass="8247">MLGAFYLQSFFIGVCMEITFGDKIKINSEEVPEYLLVALYENLKLKFKSDDIVSLGIVHNQHIVSGGTKASSFT</sequence>
<accession>A0A4R1KST5</accession>
<keyword evidence="2" id="KW-1185">Reference proteome</keyword>
<reference evidence="1 2" key="1">
    <citation type="submission" date="2019-03" db="EMBL/GenBank/DDBJ databases">
        <title>Genomic Encyclopedia of Type Strains, Phase IV (KMG-IV): sequencing the most valuable type-strain genomes for metagenomic binning, comparative biology and taxonomic classification.</title>
        <authorList>
            <person name="Goeker M."/>
        </authorList>
    </citation>
    <scope>NUCLEOTIDE SEQUENCE [LARGE SCALE GENOMIC DNA]</scope>
    <source>
        <strain evidence="1 2">DSM 10053</strain>
    </source>
</reference>
<organism evidence="1 2">
    <name type="scientific">Lonepinella koalarum</name>
    <dbReference type="NCBI Taxonomy" id="53417"/>
    <lineage>
        <taxon>Bacteria</taxon>
        <taxon>Pseudomonadati</taxon>
        <taxon>Pseudomonadota</taxon>
        <taxon>Gammaproteobacteria</taxon>
        <taxon>Pasteurellales</taxon>
        <taxon>Pasteurellaceae</taxon>
        <taxon>Lonepinella</taxon>
    </lineage>
</organism>
<dbReference type="EMBL" id="SMGJ01000006">
    <property type="protein sequence ID" value="TCK68084.1"/>
    <property type="molecule type" value="Genomic_DNA"/>
</dbReference>
<name>A0A4R1KST5_9PAST</name>
<evidence type="ECO:0000313" key="2">
    <source>
        <dbReference type="Proteomes" id="UP000295496"/>
    </source>
</evidence>
<evidence type="ECO:0000313" key="1">
    <source>
        <dbReference type="EMBL" id="TCK68084.1"/>
    </source>
</evidence>
<gene>
    <name evidence="1" type="ORF">EV692_1783</name>
</gene>